<accession>A0A392T1P5</accession>
<sequence>YRISNIAAAIADADRNLKPCHSHRKESERRDKKKDDGGKRQQPG</sequence>
<keyword evidence="3" id="KW-1185">Reference proteome</keyword>
<dbReference type="AlphaFoldDB" id="A0A392T1P5"/>
<feature type="non-terminal residue" evidence="2">
    <location>
        <position position="1"/>
    </location>
</feature>
<organism evidence="2 3">
    <name type="scientific">Trifolium medium</name>
    <dbReference type="NCBI Taxonomy" id="97028"/>
    <lineage>
        <taxon>Eukaryota</taxon>
        <taxon>Viridiplantae</taxon>
        <taxon>Streptophyta</taxon>
        <taxon>Embryophyta</taxon>
        <taxon>Tracheophyta</taxon>
        <taxon>Spermatophyta</taxon>
        <taxon>Magnoliopsida</taxon>
        <taxon>eudicotyledons</taxon>
        <taxon>Gunneridae</taxon>
        <taxon>Pentapetalae</taxon>
        <taxon>rosids</taxon>
        <taxon>fabids</taxon>
        <taxon>Fabales</taxon>
        <taxon>Fabaceae</taxon>
        <taxon>Papilionoideae</taxon>
        <taxon>50 kb inversion clade</taxon>
        <taxon>NPAAA clade</taxon>
        <taxon>Hologalegina</taxon>
        <taxon>IRL clade</taxon>
        <taxon>Trifolieae</taxon>
        <taxon>Trifolium</taxon>
    </lineage>
</organism>
<proteinExistence type="predicted"/>
<feature type="region of interest" description="Disordered" evidence="1">
    <location>
        <begin position="14"/>
        <end position="44"/>
    </location>
</feature>
<reference evidence="2 3" key="1">
    <citation type="journal article" date="2018" name="Front. Plant Sci.">
        <title>Red Clover (Trifolium pratense) and Zigzag Clover (T. medium) - A Picture of Genomic Similarities and Differences.</title>
        <authorList>
            <person name="Dluhosova J."/>
            <person name="Istvanek J."/>
            <person name="Nedelnik J."/>
            <person name="Repkova J."/>
        </authorList>
    </citation>
    <scope>NUCLEOTIDE SEQUENCE [LARGE SCALE GENOMIC DNA]</scope>
    <source>
        <strain evidence="3">cv. 10/8</strain>
        <tissue evidence="2">Leaf</tissue>
    </source>
</reference>
<evidence type="ECO:0000313" key="2">
    <source>
        <dbReference type="EMBL" id="MCI55061.1"/>
    </source>
</evidence>
<evidence type="ECO:0000256" key="1">
    <source>
        <dbReference type="SAM" id="MobiDB-lite"/>
    </source>
</evidence>
<name>A0A392T1P5_9FABA</name>
<comment type="caution">
    <text evidence="2">The sequence shown here is derived from an EMBL/GenBank/DDBJ whole genome shotgun (WGS) entry which is preliminary data.</text>
</comment>
<dbReference type="EMBL" id="LXQA010489928">
    <property type="protein sequence ID" value="MCI55061.1"/>
    <property type="molecule type" value="Genomic_DNA"/>
</dbReference>
<protein>
    <submittedName>
        <fullName evidence="2">Uncharacterized protein</fullName>
    </submittedName>
</protein>
<dbReference type="Proteomes" id="UP000265520">
    <property type="component" value="Unassembled WGS sequence"/>
</dbReference>
<feature type="compositionally biased region" description="Basic and acidic residues" evidence="1">
    <location>
        <begin position="25"/>
        <end position="44"/>
    </location>
</feature>
<evidence type="ECO:0000313" key="3">
    <source>
        <dbReference type="Proteomes" id="UP000265520"/>
    </source>
</evidence>